<evidence type="ECO:0000313" key="3">
    <source>
        <dbReference type="Proteomes" id="UP001234178"/>
    </source>
</evidence>
<name>A0ABQ9Z2E7_9CRUS</name>
<feature type="signal peptide" evidence="1">
    <location>
        <begin position="1"/>
        <end position="25"/>
    </location>
</feature>
<accession>A0ABQ9Z2E7</accession>
<evidence type="ECO:0000256" key="1">
    <source>
        <dbReference type="SAM" id="SignalP"/>
    </source>
</evidence>
<protein>
    <recommendedName>
        <fullName evidence="4">Secreted protein</fullName>
    </recommendedName>
</protein>
<reference evidence="2 3" key="1">
    <citation type="journal article" date="2023" name="Nucleic Acids Res.">
        <title>The hologenome of Daphnia magna reveals possible DNA methylation and microbiome-mediated evolution of the host genome.</title>
        <authorList>
            <person name="Chaturvedi A."/>
            <person name="Li X."/>
            <person name="Dhandapani V."/>
            <person name="Marshall H."/>
            <person name="Kissane S."/>
            <person name="Cuenca-Cambronero M."/>
            <person name="Asole G."/>
            <person name="Calvet F."/>
            <person name="Ruiz-Romero M."/>
            <person name="Marangio P."/>
            <person name="Guigo R."/>
            <person name="Rago D."/>
            <person name="Mirbahai L."/>
            <person name="Eastwood N."/>
            <person name="Colbourne J.K."/>
            <person name="Zhou J."/>
            <person name="Mallon E."/>
            <person name="Orsini L."/>
        </authorList>
    </citation>
    <scope>NUCLEOTIDE SEQUENCE [LARGE SCALE GENOMIC DNA]</scope>
    <source>
        <strain evidence="2">LRV0_1</strain>
    </source>
</reference>
<evidence type="ECO:0000313" key="2">
    <source>
        <dbReference type="EMBL" id="KAK4007058.1"/>
    </source>
</evidence>
<evidence type="ECO:0008006" key="4">
    <source>
        <dbReference type="Google" id="ProtNLM"/>
    </source>
</evidence>
<keyword evidence="3" id="KW-1185">Reference proteome</keyword>
<dbReference type="EMBL" id="JAOYFB010000002">
    <property type="protein sequence ID" value="KAK4007058.1"/>
    <property type="molecule type" value="Genomic_DNA"/>
</dbReference>
<dbReference type="Proteomes" id="UP001234178">
    <property type="component" value="Unassembled WGS sequence"/>
</dbReference>
<proteinExistence type="predicted"/>
<comment type="caution">
    <text evidence="2">The sequence shown here is derived from an EMBL/GenBank/DDBJ whole genome shotgun (WGS) entry which is preliminary data.</text>
</comment>
<sequence length="104" mass="11140">MPQEWQEFACLILLLLENLVLIGDGLDPLLLALAPPQDERTVGCPRDYTASDTRSTGTPTVATGTNIRSTIQIDNAWHSPLLAIGVVGVRPLTGVNSSPLDLYA</sequence>
<keyword evidence="1" id="KW-0732">Signal</keyword>
<feature type="chain" id="PRO_5045205658" description="Secreted protein" evidence="1">
    <location>
        <begin position="26"/>
        <end position="104"/>
    </location>
</feature>
<gene>
    <name evidence="2" type="ORF">OUZ56_012214</name>
</gene>
<organism evidence="2 3">
    <name type="scientific">Daphnia magna</name>
    <dbReference type="NCBI Taxonomy" id="35525"/>
    <lineage>
        <taxon>Eukaryota</taxon>
        <taxon>Metazoa</taxon>
        <taxon>Ecdysozoa</taxon>
        <taxon>Arthropoda</taxon>
        <taxon>Crustacea</taxon>
        <taxon>Branchiopoda</taxon>
        <taxon>Diplostraca</taxon>
        <taxon>Cladocera</taxon>
        <taxon>Anomopoda</taxon>
        <taxon>Daphniidae</taxon>
        <taxon>Daphnia</taxon>
    </lineage>
</organism>